<dbReference type="AlphaFoldDB" id="A0A2H0KRS9"/>
<dbReference type="GO" id="GO:0005737">
    <property type="term" value="C:cytoplasm"/>
    <property type="evidence" value="ECO:0007669"/>
    <property type="project" value="UniProtKB-ARBA"/>
</dbReference>
<dbReference type="EMBL" id="PCVO01000065">
    <property type="protein sequence ID" value="PIQ74852.1"/>
    <property type="molecule type" value="Genomic_DNA"/>
</dbReference>
<dbReference type="NCBIfam" id="TIGR00002">
    <property type="entry name" value="S16"/>
    <property type="match status" value="1"/>
</dbReference>
<name>A0A2H0KRS9_9BACT</name>
<dbReference type="Gene3D" id="3.30.1320.10">
    <property type="match status" value="1"/>
</dbReference>
<evidence type="ECO:0000313" key="6">
    <source>
        <dbReference type="Proteomes" id="UP000229317"/>
    </source>
</evidence>
<dbReference type="InterPro" id="IPR023803">
    <property type="entry name" value="Ribosomal_bS16_dom_sf"/>
</dbReference>
<feature type="compositionally biased region" description="Basic and acidic residues" evidence="4">
    <location>
        <begin position="161"/>
        <end position="178"/>
    </location>
</feature>
<proteinExistence type="inferred from homology"/>
<gene>
    <name evidence="3 5" type="primary">rpsP</name>
    <name evidence="5" type="ORF">COV84_04260</name>
</gene>
<organism evidence="5 6">
    <name type="scientific">Candidatus Portnoybacteria bacterium CG11_big_fil_rev_8_21_14_0_20_40_15</name>
    <dbReference type="NCBI Taxonomy" id="1974817"/>
    <lineage>
        <taxon>Bacteria</taxon>
        <taxon>Candidatus Portnoyibacteriota</taxon>
    </lineage>
</organism>
<evidence type="ECO:0000256" key="2">
    <source>
        <dbReference type="ARBA" id="ARBA00023274"/>
    </source>
</evidence>
<comment type="similarity">
    <text evidence="3">Belongs to the bacterial ribosomal protein bS16 family.</text>
</comment>
<evidence type="ECO:0000256" key="3">
    <source>
        <dbReference type="HAMAP-Rule" id="MF_00385"/>
    </source>
</evidence>
<protein>
    <recommendedName>
        <fullName evidence="3">Small ribosomal subunit protein bS16</fullName>
    </recommendedName>
</protein>
<sequence>MSVSGLPKPKGRRRAFRVLMLVIRFTRRGRRNDPSFKLVVTEQSNPVKGRFLEELGFYSPKMKTKNFAKERILYWVSKGAKLSKTVNNLLVGEGIIQGKKVKAWRPKKRSETEAPKKEKTAEAKKAEVVETKKSEAEPIAKDVEKKEEKVEEQPENQETPDLIKETAPEEPKEAAEKE</sequence>
<comment type="caution">
    <text evidence="5">The sequence shown here is derived from an EMBL/GenBank/DDBJ whole genome shotgun (WGS) entry which is preliminary data.</text>
</comment>
<reference evidence="5 6" key="1">
    <citation type="submission" date="2017-09" db="EMBL/GenBank/DDBJ databases">
        <title>Depth-based differentiation of microbial function through sediment-hosted aquifers and enrichment of novel symbionts in the deep terrestrial subsurface.</title>
        <authorList>
            <person name="Probst A.J."/>
            <person name="Ladd B."/>
            <person name="Jarett J.K."/>
            <person name="Geller-Mcgrath D.E."/>
            <person name="Sieber C.M."/>
            <person name="Emerson J.B."/>
            <person name="Anantharaman K."/>
            <person name="Thomas B.C."/>
            <person name="Malmstrom R."/>
            <person name="Stieglmeier M."/>
            <person name="Klingl A."/>
            <person name="Woyke T."/>
            <person name="Ryan C.M."/>
            <person name="Banfield J.F."/>
        </authorList>
    </citation>
    <scope>NUCLEOTIDE SEQUENCE [LARGE SCALE GENOMIC DNA]</scope>
    <source>
        <strain evidence="5">CG11_big_fil_rev_8_21_14_0_20_40_15</strain>
    </source>
</reference>
<evidence type="ECO:0000256" key="1">
    <source>
        <dbReference type="ARBA" id="ARBA00022980"/>
    </source>
</evidence>
<accession>A0A2H0KRS9</accession>
<feature type="compositionally biased region" description="Basic and acidic residues" evidence="4">
    <location>
        <begin position="109"/>
        <end position="152"/>
    </location>
</feature>
<dbReference type="GO" id="GO:0003735">
    <property type="term" value="F:structural constituent of ribosome"/>
    <property type="evidence" value="ECO:0007669"/>
    <property type="project" value="InterPro"/>
</dbReference>
<evidence type="ECO:0000313" key="5">
    <source>
        <dbReference type="EMBL" id="PIQ74852.1"/>
    </source>
</evidence>
<dbReference type="PANTHER" id="PTHR12919:SF20">
    <property type="entry name" value="SMALL RIBOSOMAL SUBUNIT PROTEIN BS16M"/>
    <property type="match status" value="1"/>
</dbReference>
<dbReference type="Proteomes" id="UP000229317">
    <property type="component" value="Unassembled WGS sequence"/>
</dbReference>
<dbReference type="GO" id="GO:0006412">
    <property type="term" value="P:translation"/>
    <property type="evidence" value="ECO:0007669"/>
    <property type="project" value="UniProtKB-UniRule"/>
</dbReference>
<dbReference type="HAMAP" id="MF_00385">
    <property type="entry name" value="Ribosomal_bS16"/>
    <property type="match status" value="1"/>
</dbReference>
<evidence type="ECO:0000256" key="4">
    <source>
        <dbReference type="SAM" id="MobiDB-lite"/>
    </source>
</evidence>
<feature type="region of interest" description="Disordered" evidence="4">
    <location>
        <begin position="102"/>
        <end position="178"/>
    </location>
</feature>
<dbReference type="SUPFAM" id="SSF54565">
    <property type="entry name" value="Ribosomal protein S16"/>
    <property type="match status" value="1"/>
</dbReference>
<dbReference type="PANTHER" id="PTHR12919">
    <property type="entry name" value="30S RIBOSOMAL PROTEIN S16"/>
    <property type="match status" value="1"/>
</dbReference>
<keyword evidence="2 3" id="KW-0687">Ribonucleoprotein</keyword>
<dbReference type="GO" id="GO:0015935">
    <property type="term" value="C:small ribosomal subunit"/>
    <property type="evidence" value="ECO:0007669"/>
    <property type="project" value="TreeGrafter"/>
</dbReference>
<dbReference type="Pfam" id="PF00886">
    <property type="entry name" value="Ribosomal_S16"/>
    <property type="match status" value="1"/>
</dbReference>
<dbReference type="InterPro" id="IPR000307">
    <property type="entry name" value="Ribosomal_bS16"/>
</dbReference>
<keyword evidence="1 3" id="KW-0689">Ribosomal protein</keyword>